<dbReference type="GO" id="GO:0008270">
    <property type="term" value="F:zinc ion binding"/>
    <property type="evidence" value="ECO:0007669"/>
    <property type="project" value="UniProtKB-KW"/>
</dbReference>
<gene>
    <name evidence="4" type="ORF">M431DRAFT_8787</name>
</gene>
<dbReference type="AlphaFoldDB" id="A0A2T4A0Z1"/>
<name>A0A2T4A0Z1_TRIHA</name>
<dbReference type="SUPFAM" id="SSF57756">
    <property type="entry name" value="Retrovirus zinc finger-like domains"/>
    <property type="match status" value="1"/>
</dbReference>
<evidence type="ECO:0000256" key="2">
    <source>
        <dbReference type="SAM" id="MobiDB-lite"/>
    </source>
</evidence>
<dbReference type="RefSeq" id="XP_024770406.1">
    <property type="nucleotide sequence ID" value="XM_024923841.1"/>
</dbReference>
<dbReference type="GO" id="GO:0003676">
    <property type="term" value="F:nucleic acid binding"/>
    <property type="evidence" value="ECO:0007669"/>
    <property type="project" value="InterPro"/>
</dbReference>
<evidence type="ECO:0000259" key="3">
    <source>
        <dbReference type="PROSITE" id="PS50158"/>
    </source>
</evidence>
<feature type="compositionally biased region" description="Low complexity" evidence="2">
    <location>
        <begin position="58"/>
        <end position="77"/>
    </location>
</feature>
<evidence type="ECO:0000313" key="4">
    <source>
        <dbReference type="EMBL" id="PTB50729.1"/>
    </source>
</evidence>
<dbReference type="SMART" id="SM00343">
    <property type="entry name" value="ZnF_C2HC"/>
    <property type="match status" value="1"/>
</dbReference>
<dbReference type="GeneID" id="36632424"/>
<evidence type="ECO:0000313" key="5">
    <source>
        <dbReference type="Proteomes" id="UP000241690"/>
    </source>
</evidence>
<feature type="domain" description="CCHC-type" evidence="3">
    <location>
        <begin position="102"/>
        <end position="118"/>
    </location>
</feature>
<dbReference type="InterPro" id="IPR001878">
    <property type="entry name" value="Znf_CCHC"/>
</dbReference>
<accession>A0A2T4A0Z1</accession>
<sequence length="239" mass="26819">MSDNNNNTRLLSLADWNALSTERKFDTIYHGFLSLTQENAGFRRENAELRRRVAELESQQQQQQQQQQQAAPAPAPTTITTIASASSSSRAVATTTTTAQKRCYNCDEPGHIKRHCPQNRAGRADPPAPFETPKYYVTVIDAPNHRDFINDVKIEPQAGIIDFDAVWNALNDYVEQHQQQHQHQQQWQATLPPVLVEPSPPPPPKSGVTIVMSQGTRKDNGIRGYDDNTMASCHTFRTA</sequence>
<protein>
    <recommendedName>
        <fullName evidence="3">CCHC-type domain-containing protein</fullName>
    </recommendedName>
</protein>
<dbReference type="Gene3D" id="4.10.60.10">
    <property type="entry name" value="Zinc finger, CCHC-type"/>
    <property type="match status" value="1"/>
</dbReference>
<dbReference type="PROSITE" id="PS50158">
    <property type="entry name" value="ZF_CCHC"/>
    <property type="match status" value="1"/>
</dbReference>
<keyword evidence="1" id="KW-0862">Zinc</keyword>
<evidence type="ECO:0000256" key="1">
    <source>
        <dbReference type="PROSITE-ProRule" id="PRU00047"/>
    </source>
</evidence>
<keyword evidence="1" id="KW-0863">Zinc-finger</keyword>
<dbReference type="Pfam" id="PF00098">
    <property type="entry name" value="zf-CCHC"/>
    <property type="match status" value="1"/>
</dbReference>
<proteinExistence type="predicted"/>
<keyword evidence="1" id="KW-0479">Metal-binding</keyword>
<keyword evidence="5" id="KW-1185">Reference proteome</keyword>
<dbReference type="InterPro" id="IPR036875">
    <property type="entry name" value="Znf_CCHC_sf"/>
</dbReference>
<feature type="region of interest" description="Disordered" evidence="2">
    <location>
        <begin position="55"/>
        <end position="77"/>
    </location>
</feature>
<organism evidence="4 5">
    <name type="scientific">Trichoderma harzianum CBS 226.95</name>
    <dbReference type="NCBI Taxonomy" id="983964"/>
    <lineage>
        <taxon>Eukaryota</taxon>
        <taxon>Fungi</taxon>
        <taxon>Dikarya</taxon>
        <taxon>Ascomycota</taxon>
        <taxon>Pezizomycotina</taxon>
        <taxon>Sordariomycetes</taxon>
        <taxon>Hypocreomycetidae</taxon>
        <taxon>Hypocreales</taxon>
        <taxon>Hypocreaceae</taxon>
        <taxon>Trichoderma</taxon>
    </lineage>
</organism>
<dbReference type="Proteomes" id="UP000241690">
    <property type="component" value="Unassembled WGS sequence"/>
</dbReference>
<reference evidence="4 5" key="1">
    <citation type="submission" date="2016-07" db="EMBL/GenBank/DDBJ databases">
        <title>Multiple horizontal gene transfer events from other fungi enriched the ability of initially mycotrophic Trichoderma (Ascomycota) to feed on dead plant biomass.</title>
        <authorList>
            <consortium name="DOE Joint Genome Institute"/>
            <person name="Aerts A."/>
            <person name="Atanasova L."/>
            <person name="Chenthamara K."/>
            <person name="Zhang J."/>
            <person name="Grujic M."/>
            <person name="Henrissat B."/>
            <person name="Kuo A."/>
            <person name="Salamov A."/>
            <person name="Lipzen A."/>
            <person name="Labutti K."/>
            <person name="Barry K."/>
            <person name="Miao Y."/>
            <person name="Rahimi M.J."/>
            <person name="Shen Q."/>
            <person name="Grigoriev I.V."/>
            <person name="Kubicek C.P."/>
            <person name="Druzhinina I.S."/>
        </authorList>
    </citation>
    <scope>NUCLEOTIDE SEQUENCE [LARGE SCALE GENOMIC DNA]</scope>
    <source>
        <strain evidence="4 5">CBS 226.95</strain>
    </source>
</reference>
<dbReference type="EMBL" id="KZ679687">
    <property type="protein sequence ID" value="PTB50729.1"/>
    <property type="molecule type" value="Genomic_DNA"/>
</dbReference>